<dbReference type="GO" id="GO:0000155">
    <property type="term" value="F:phosphorelay sensor kinase activity"/>
    <property type="evidence" value="ECO:0007669"/>
    <property type="project" value="InterPro"/>
</dbReference>
<dbReference type="InterPro" id="IPR035965">
    <property type="entry name" value="PAS-like_dom_sf"/>
</dbReference>
<dbReference type="OrthoDB" id="9784397at2"/>
<evidence type="ECO:0000259" key="11">
    <source>
        <dbReference type="PROSITE" id="PS50112"/>
    </source>
</evidence>
<feature type="domain" description="PAS" evidence="11">
    <location>
        <begin position="280"/>
        <end position="329"/>
    </location>
</feature>
<dbReference type="SUPFAM" id="SSF55874">
    <property type="entry name" value="ATPase domain of HSP90 chaperone/DNA topoisomerase II/histidine kinase"/>
    <property type="match status" value="1"/>
</dbReference>
<dbReference type="Proteomes" id="UP000297597">
    <property type="component" value="Unassembled WGS sequence"/>
</dbReference>
<evidence type="ECO:0000256" key="3">
    <source>
        <dbReference type="ARBA" id="ARBA00022553"/>
    </source>
</evidence>
<feature type="coiled-coil region" evidence="9">
    <location>
        <begin position="143"/>
        <end position="170"/>
    </location>
</feature>
<dbReference type="PRINTS" id="PR00344">
    <property type="entry name" value="BCTRLSENSOR"/>
</dbReference>
<evidence type="ECO:0000256" key="8">
    <source>
        <dbReference type="ARBA" id="ARBA00023012"/>
    </source>
</evidence>
<protein>
    <recommendedName>
        <fullName evidence="2">histidine kinase</fullName>
        <ecNumber evidence="2">2.7.13.3</ecNumber>
    </recommendedName>
</protein>
<dbReference type="SMART" id="SM00086">
    <property type="entry name" value="PAC"/>
    <property type="match status" value="3"/>
</dbReference>
<dbReference type="Gene3D" id="1.10.287.130">
    <property type="match status" value="1"/>
</dbReference>
<dbReference type="Gene3D" id="3.30.450.20">
    <property type="entry name" value="PAS domain"/>
    <property type="match status" value="3"/>
</dbReference>
<dbReference type="InterPro" id="IPR013656">
    <property type="entry name" value="PAS_4"/>
</dbReference>
<feature type="domain" description="Histidine kinase" evidence="10">
    <location>
        <begin position="423"/>
        <end position="643"/>
    </location>
</feature>
<keyword evidence="5" id="KW-0547">Nucleotide-binding</keyword>
<feature type="domain" description="PAC" evidence="12">
    <location>
        <begin position="351"/>
        <end position="403"/>
    </location>
</feature>
<evidence type="ECO:0000256" key="4">
    <source>
        <dbReference type="ARBA" id="ARBA00022679"/>
    </source>
</evidence>
<dbReference type="PANTHER" id="PTHR43065:SF10">
    <property type="entry name" value="PEROXIDE STRESS-ACTIVATED HISTIDINE KINASE MAK3"/>
    <property type="match status" value="1"/>
</dbReference>
<keyword evidence="7" id="KW-0067">ATP-binding</keyword>
<feature type="domain" description="PAS" evidence="11">
    <location>
        <begin position="160"/>
        <end position="204"/>
    </location>
</feature>
<proteinExistence type="predicted"/>
<evidence type="ECO:0000256" key="2">
    <source>
        <dbReference type="ARBA" id="ARBA00012438"/>
    </source>
</evidence>
<keyword evidence="6" id="KW-0418">Kinase</keyword>
<keyword evidence="3" id="KW-0597">Phosphoprotein</keyword>
<keyword evidence="14" id="KW-1185">Reference proteome</keyword>
<dbReference type="InterPro" id="IPR003661">
    <property type="entry name" value="HisK_dim/P_dom"/>
</dbReference>
<dbReference type="CDD" id="cd00130">
    <property type="entry name" value="PAS"/>
    <property type="match status" value="3"/>
</dbReference>
<keyword evidence="8" id="KW-0902">Two-component regulatory system</keyword>
<feature type="domain" description="PAC" evidence="12">
    <location>
        <begin position="109"/>
        <end position="159"/>
    </location>
</feature>
<dbReference type="Pfam" id="PF02518">
    <property type="entry name" value="HATPase_c"/>
    <property type="match status" value="1"/>
</dbReference>
<dbReference type="EMBL" id="QFFZ01000010">
    <property type="protein sequence ID" value="TEB11905.1"/>
    <property type="molecule type" value="Genomic_DNA"/>
</dbReference>
<dbReference type="InterPro" id="IPR005467">
    <property type="entry name" value="His_kinase_dom"/>
</dbReference>
<dbReference type="InterPro" id="IPR036890">
    <property type="entry name" value="HATPase_C_sf"/>
</dbReference>
<evidence type="ECO:0000259" key="10">
    <source>
        <dbReference type="PROSITE" id="PS50109"/>
    </source>
</evidence>
<accession>A0A4Y7RSD5</accession>
<dbReference type="PANTHER" id="PTHR43065">
    <property type="entry name" value="SENSOR HISTIDINE KINASE"/>
    <property type="match status" value="1"/>
</dbReference>
<comment type="catalytic activity">
    <reaction evidence="1">
        <text>ATP + protein L-histidine = ADP + protein N-phospho-L-histidine.</text>
        <dbReference type="EC" id="2.7.13.3"/>
    </reaction>
</comment>
<dbReference type="NCBIfam" id="TIGR00229">
    <property type="entry name" value="sensory_box"/>
    <property type="match status" value="3"/>
</dbReference>
<evidence type="ECO:0000313" key="14">
    <source>
        <dbReference type="Proteomes" id="UP000297597"/>
    </source>
</evidence>
<dbReference type="Gene3D" id="3.30.565.10">
    <property type="entry name" value="Histidine kinase-like ATPase, C-terminal domain"/>
    <property type="match status" value="1"/>
</dbReference>
<dbReference type="Pfam" id="PF08448">
    <property type="entry name" value="PAS_4"/>
    <property type="match status" value="1"/>
</dbReference>
<dbReference type="SUPFAM" id="SSF47384">
    <property type="entry name" value="Homodimeric domain of signal transducing histidine kinase"/>
    <property type="match status" value="1"/>
</dbReference>
<evidence type="ECO:0000256" key="9">
    <source>
        <dbReference type="SAM" id="Coils"/>
    </source>
</evidence>
<name>A0A4Y7RSD5_9FIRM</name>
<dbReference type="CDD" id="cd00082">
    <property type="entry name" value="HisKA"/>
    <property type="match status" value="1"/>
</dbReference>
<dbReference type="PROSITE" id="PS50112">
    <property type="entry name" value="PAS"/>
    <property type="match status" value="3"/>
</dbReference>
<dbReference type="Pfam" id="PF13426">
    <property type="entry name" value="PAS_9"/>
    <property type="match status" value="2"/>
</dbReference>
<reference evidence="13 14" key="1">
    <citation type="journal article" date="2018" name="Environ. Microbiol.">
        <title>Novel energy conservation strategies and behaviour of Pelotomaculum schinkii driving syntrophic propionate catabolism.</title>
        <authorList>
            <person name="Hidalgo-Ahumada C.A.P."/>
            <person name="Nobu M.K."/>
            <person name="Narihiro T."/>
            <person name="Tamaki H."/>
            <person name="Liu W.T."/>
            <person name="Kamagata Y."/>
            <person name="Stams A.J.M."/>
            <person name="Imachi H."/>
            <person name="Sousa D.Z."/>
        </authorList>
    </citation>
    <scope>NUCLEOTIDE SEQUENCE [LARGE SCALE GENOMIC DNA]</scope>
    <source>
        <strain evidence="13 14">MGP</strain>
    </source>
</reference>
<keyword evidence="4 13" id="KW-0808">Transferase</keyword>
<evidence type="ECO:0000313" key="13">
    <source>
        <dbReference type="EMBL" id="TEB11905.1"/>
    </source>
</evidence>
<dbReference type="PROSITE" id="PS50113">
    <property type="entry name" value="PAC"/>
    <property type="match status" value="3"/>
</dbReference>
<dbReference type="PROSITE" id="PS50109">
    <property type="entry name" value="HIS_KIN"/>
    <property type="match status" value="1"/>
</dbReference>
<gene>
    <name evidence="13" type="primary">fixL_1</name>
    <name evidence="13" type="ORF">Pmgp_01272</name>
</gene>
<organism evidence="13 14">
    <name type="scientific">Pelotomaculum propionicicum</name>
    <dbReference type="NCBI Taxonomy" id="258475"/>
    <lineage>
        <taxon>Bacteria</taxon>
        <taxon>Bacillati</taxon>
        <taxon>Bacillota</taxon>
        <taxon>Clostridia</taxon>
        <taxon>Eubacteriales</taxon>
        <taxon>Desulfotomaculaceae</taxon>
        <taxon>Pelotomaculum</taxon>
    </lineage>
</organism>
<dbReference type="SUPFAM" id="SSF55785">
    <property type="entry name" value="PYP-like sensor domain (PAS domain)"/>
    <property type="match status" value="3"/>
</dbReference>
<evidence type="ECO:0000256" key="5">
    <source>
        <dbReference type="ARBA" id="ARBA00022741"/>
    </source>
</evidence>
<dbReference type="InterPro" id="IPR036097">
    <property type="entry name" value="HisK_dim/P_sf"/>
</dbReference>
<feature type="domain" description="PAS" evidence="11">
    <location>
        <begin position="32"/>
        <end position="85"/>
    </location>
</feature>
<dbReference type="RefSeq" id="WP_134213145.1">
    <property type="nucleotide sequence ID" value="NZ_QFFZ01000010.1"/>
</dbReference>
<evidence type="ECO:0000259" key="12">
    <source>
        <dbReference type="PROSITE" id="PS50113"/>
    </source>
</evidence>
<dbReference type="InterPro" id="IPR000700">
    <property type="entry name" value="PAS-assoc_C"/>
</dbReference>
<dbReference type="SMART" id="SM00387">
    <property type="entry name" value="HATPase_c"/>
    <property type="match status" value="1"/>
</dbReference>
<dbReference type="InterPro" id="IPR004358">
    <property type="entry name" value="Sig_transdc_His_kin-like_C"/>
</dbReference>
<feature type="coiled-coil region" evidence="9">
    <location>
        <begin position="1"/>
        <end position="28"/>
    </location>
</feature>
<dbReference type="InterPro" id="IPR000014">
    <property type="entry name" value="PAS"/>
</dbReference>
<dbReference type="InterPro" id="IPR003594">
    <property type="entry name" value="HATPase_dom"/>
</dbReference>
<dbReference type="EC" id="2.7.13.3" evidence="2"/>
<feature type="domain" description="PAC" evidence="12">
    <location>
        <begin position="229"/>
        <end position="283"/>
    </location>
</feature>
<dbReference type="AlphaFoldDB" id="A0A4Y7RSD5"/>
<evidence type="ECO:0000256" key="1">
    <source>
        <dbReference type="ARBA" id="ARBA00000085"/>
    </source>
</evidence>
<evidence type="ECO:0000256" key="6">
    <source>
        <dbReference type="ARBA" id="ARBA00022777"/>
    </source>
</evidence>
<evidence type="ECO:0000256" key="7">
    <source>
        <dbReference type="ARBA" id="ARBA00022840"/>
    </source>
</evidence>
<dbReference type="SMART" id="SM00091">
    <property type="entry name" value="PAS"/>
    <property type="match status" value="3"/>
</dbReference>
<keyword evidence="9" id="KW-0175">Coiled coil</keyword>
<comment type="caution">
    <text evidence="13">The sequence shown here is derived from an EMBL/GenBank/DDBJ whole genome shotgun (WGS) entry which is preliminary data.</text>
</comment>
<dbReference type="InterPro" id="IPR001610">
    <property type="entry name" value="PAC"/>
</dbReference>
<sequence length="644" mass="72357">MKDEDKTKDQLINELALLRIKNSRLLEDSRGREKHYLSIAQSARNAIISVDSEGQITFFNYAAENIFGYMFKEVIGKPVTMIMPERFRAAYHNGMVQFIKTGKTKIIGRTIELVGLKKDGREFPIEMYISSWKSGRETFFTSNIRDITERKQAEEELRAAKEQLESFINNTADGIAIWDLEGSLLQNNKAFEGIFGWAGSEISGIMQMVPDYLVEEAKRHMEKVVSDGKAITYETVRQRKDKTLLDAIVTLTPIRDSARNIVALASTSRDITERKRQENKLRLAAKVFENTIEGIMLTDTDGLIEWVNPAFTRITGQREEDVINKQYLLVLQGAEEVFKKIHKSLQSTGQWQGEDWLRHKNGEVFPVWISMSAIKDESGATVQYVSMLRDITEQVKMNREKQRLQEQAARAQRLASLSTISAGIAHEINQPLNTMKVIVDGMLYWHKRGRMPEHDKIIKNLEKISAQVGRIDEIIKHMRSLVGSGNATEFEPCNLNKAVGDALGLLGRQLTSHKINVVKKLAKDLPKVLGNAHRLEEVVINLLVNAMQALDKANNISEKEIICLTGAAGEKVILEISDNATGISAEIIDSIFDPFFTTKDTGEGMGLGLAIVQTLLSGFSGQIEAYNNERGGATFRVELPVIKS</sequence>